<dbReference type="Gene3D" id="1.20.120.450">
    <property type="entry name" value="dinb family like domain"/>
    <property type="match status" value="1"/>
</dbReference>
<dbReference type="RefSeq" id="WP_275617025.1">
    <property type="nucleotide sequence ID" value="NZ_JARFVB010000015.1"/>
</dbReference>
<proteinExistence type="predicted"/>
<feature type="domain" description="DinB-like" evidence="1">
    <location>
        <begin position="50"/>
        <end position="155"/>
    </location>
</feature>
<dbReference type="InterPro" id="IPR034660">
    <property type="entry name" value="DinB/YfiT-like"/>
</dbReference>
<dbReference type="Proteomes" id="UP001221366">
    <property type="component" value="Unassembled WGS sequence"/>
</dbReference>
<dbReference type="SUPFAM" id="SSF109854">
    <property type="entry name" value="DinB/YfiT-like putative metalloenzymes"/>
    <property type="match status" value="1"/>
</dbReference>
<reference evidence="2 3" key="1">
    <citation type="submission" date="2023-03" db="EMBL/GenBank/DDBJ databases">
        <title>Muricauda XX sp. nov. and Muricauda XXX sp. nov., two novel species isolated from Okinawa Trough.</title>
        <authorList>
            <person name="Cao W."/>
            <person name="Deng X."/>
        </authorList>
    </citation>
    <scope>NUCLEOTIDE SEQUENCE [LARGE SCALE GENOMIC DNA]</scope>
    <source>
        <strain evidence="2 3">334s03</strain>
    </source>
</reference>
<protein>
    <recommendedName>
        <fullName evidence="1">DinB-like domain-containing protein</fullName>
    </recommendedName>
</protein>
<name>A0ABT5Y4F5_9FLAO</name>
<accession>A0ABT5Y4F5</accession>
<gene>
    <name evidence="2" type="ORF">PY092_17165</name>
</gene>
<organism evidence="2 3">
    <name type="scientific">Flagellimonas yonaguniensis</name>
    <dbReference type="NCBI Taxonomy" id="3031325"/>
    <lineage>
        <taxon>Bacteria</taxon>
        <taxon>Pseudomonadati</taxon>
        <taxon>Bacteroidota</taxon>
        <taxon>Flavobacteriia</taxon>
        <taxon>Flavobacteriales</taxon>
        <taxon>Flavobacteriaceae</taxon>
        <taxon>Flagellimonas</taxon>
    </lineage>
</organism>
<sequence>MKQIFFISILSLIILSCSESKKDESVRSLLVEQLRNTHNEQNWFVPTKIALKGLSLEQSIWKDSTNNHSIAELTTHLTFWSEMNLRSFKGEDMSDLNVDNEQTFIINTADDWSMMLMKLDNIQTEWEKLIGEASLEKLEEWSSEVTNMTAHNAYHTGQIIYIRKLKGWWP</sequence>
<keyword evidence="3" id="KW-1185">Reference proteome</keyword>
<evidence type="ECO:0000313" key="3">
    <source>
        <dbReference type="Proteomes" id="UP001221366"/>
    </source>
</evidence>
<dbReference type="InterPro" id="IPR024775">
    <property type="entry name" value="DinB-like"/>
</dbReference>
<dbReference type="PROSITE" id="PS51257">
    <property type="entry name" value="PROKAR_LIPOPROTEIN"/>
    <property type="match status" value="1"/>
</dbReference>
<comment type="caution">
    <text evidence="2">The sequence shown here is derived from an EMBL/GenBank/DDBJ whole genome shotgun (WGS) entry which is preliminary data.</text>
</comment>
<evidence type="ECO:0000259" key="1">
    <source>
        <dbReference type="Pfam" id="PF12867"/>
    </source>
</evidence>
<evidence type="ECO:0000313" key="2">
    <source>
        <dbReference type="EMBL" id="MDF0717897.1"/>
    </source>
</evidence>
<dbReference type="EMBL" id="JARFVB010000015">
    <property type="protein sequence ID" value="MDF0717897.1"/>
    <property type="molecule type" value="Genomic_DNA"/>
</dbReference>
<dbReference type="Pfam" id="PF12867">
    <property type="entry name" value="DinB_2"/>
    <property type="match status" value="1"/>
</dbReference>